<gene>
    <name evidence="24" type="ORF">LTSEALA_2828</name>
</gene>
<dbReference type="GO" id="GO:0005524">
    <property type="term" value="F:ATP binding"/>
    <property type="evidence" value="ECO:0007669"/>
    <property type="project" value="UniProtKB-KW"/>
</dbReference>
<evidence type="ECO:0000256" key="19">
    <source>
        <dbReference type="ARBA" id="ARBA00023136"/>
    </source>
</evidence>
<comment type="catalytic activity">
    <reaction evidence="1">
        <text>ATP + protein L-histidine = ADP + protein N-phospho-L-histidine.</text>
        <dbReference type="EC" id="2.7.13.3"/>
    </reaction>
</comment>
<dbReference type="GO" id="GO:0004721">
    <property type="term" value="F:phosphoprotein phosphatase activity"/>
    <property type="evidence" value="ECO:0007669"/>
    <property type="project" value="UniProtKB-KW"/>
</dbReference>
<dbReference type="GO" id="GO:0046872">
    <property type="term" value="F:metal ion binding"/>
    <property type="evidence" value="ECO:0007669"/>
    <property type="project" value="UniProtKB-KW"/>
</dbReference>
<dbReference type="GO" id="GO:0000155">
    <property type="term" value="F:phosphorelay sensor kinase activity"/>
    <property type="evidence" value="ECO:0007669"/>
    <property type="project" value="InterPro"/>
</dbReference>
<dbReference type="InterPro" id="IPR005467">
    <property type="entry name" value="His_kinase_dom"/>
</dbReference>
<dbReference type="InterPro" id="IPR003594">
    <property type="entry name" value="HATPase_dom"/>
</dbReference>
<keyword evidence="18" id="KW-0902">Two-component regulatory system</keyword>
<dbReference type="CDD" id="cd16954">
    <property type="entry name" value="HATPase_PhoQ-like"/>
    <property type="match status" value="1"/>
</dbReference>
<evidence type="ECO:0000256" key="5">
    <source>
        <dbReference type="ARBA" id="ARBA00022475"/>
    </source>
</evidence>
<dbReference type="EMBL" id="AFCJ01001205">
    <property type="protein sequence ID" value="EHC38093.1"/>
    <property type="molecule type" value="Genomic_DNA"/>
</dbReference>
<dbReference type="InterPro" id="IPR050428">
    <property type="entry name" value="TCS_sensor_his_kinase"/>
</dbReference>
<evidence type="ECO:0000256" key="14">
    <source>
        <dbReference type="ARBA" id="ARBA00022840"/>
    </source>
</evidence>
<dbReference type="InterPro" id="IPR015014">
    <property type="entry name" value="PhoQ_Sensor"/>
</dbReference>
<evidence type="ECO:0000259" key="23">
    <source>
        <dbReference type="PROSITE" id="PS50885"/>
    </source>
</evidence>
<reference evidence="24 25" key="1">
    <citation type="journal article" date="2011" name="BMC Genomics">
        <title>Genome sequencing reveals diversification of virulence factor content and possible host adaptation in distinct subpopulations of Salmonella enterica.</title>
        <authorList>
            <person name="den Bakker H.C."/>
            <person name="Moreno Switt A.I."/>
            <person name="Govoni G."/>
            <person name="Cummings C.A."/>
            <person name="Ranieri M.L."/>
            <person name="Degoricija L."/>
            <person name="Hoelzer K."/>
            <person name="Rodriguez-Rivera L.D."/>
            <person name="Brown S."/>
            <person name="Bolchacova E."/>
            <person name="Furtado M.R."/>
            <person name="Wiedmann M."/>
        </authorList>
    </citation>
    <scope>NUCLEOTIDE SEQUENCE [LARGE SCALE GENOMIC DNA]</scope>
    <source>
        <strain evidence="24 25">R6-377</strain>
    </source>
</reference>
<keyword evidence="15" id="KW-0460">Magnesium</keyword>
<evidence type="ECO:0000256" key="15">
    <source>
        <dbReference type="ARBA" id="ARBA00022842"/>
    </source>
</evidence>
<dbReference type="PROSITE" id="PS50109">
    <property type="entry name" value="HIS_KIN"/>
    <property type="match status" value="1"/>
</dbReference>
<dbReference type="PANTHER" id="PTHR45436">
    <property type="entry name" value="SENSOR HISTIDINE KINASE YKOH"/>
    <property type="match status" value="1"/>
</dbReference>
<evidence type="ECO:0000313" key="24">
    <source>
        <dbReference type="EMBL" id="EHC38093.1"/>
    </source>
</evidence>
<evidence type="ECO:0000256" key="7">
    <source>
        <dbReference type="ARBA" id="ARBA00022553"/>
    </source>
</evidence>
<evidence type="ECO:0000256" key="11">
    <source>
        <dbReference type="ARBA" id="ARBA00022741"/>
    </source>
</evidence>
<keyword evidence="5" id="KW-1003">Cell membrane</keyword>
<dbReference type="Pfam" id="PF08918">
    <property type="entry name" value="PhoQ_Sensor"/>
    <property type="match status" value="1"/>
</dbReference>
<keyword evidence="9 21" id="KW-0812">Transmembrane</keyword>
<evidence type="ECO:0000313" key="25">
    <source>
        <dbReference type="Proteomes" id="UP000004642"/>
    </source>
</evidence>
<evidence type="ECO:0000256" key="2">
    <source>
        <dbReference type="ARBA" id="ARBA00004429"/>
    </source>
</evidence>
<dbReference type="InterPro" id="IPR058618">
    <property type="entry name" value="PhoQ"/>
</dbReference>
<dbReference type="InterPro" id="IPR036890">
    <property type="entry name" value="HATPase_C_sf"/>
</dbReference>
<comment type="subcellular location">
    <subcellularLocation>
        <location evidence="2">Cell inner membrane</location>
        <topology evidence="2">Multi-pass membrane protein</topology>
    </subcellularLocation>
</comment>
<protein>
    <recommendedName>
        <fullName evidence="4">Virulence sensor histidine kinase PhoQ</fullName>
        <ecNumber evidence="3">2.7.13.3</ecNumber>
    </recommendedName>
    <alternativeName>
        <fullName evidence="20">Sensor histidine protein kinase/phosphatase PhoQ</fullName>
    </alternativeName>
</protein>
<accession>G5LPZ6</accession>
<evidence type="ECO:0000256" key="18">
    <source>
        <dbReference type="ARBA" id="ARBA00023012"/>
    </source>
</evidence>
<dbReference type="InterPro" id="IPR036097">
    <property type="entry name" value="HisK_dim/P_sf"/>
</dbReference>
<dbReference type="Gene3D" id="3.30.565.10">
    <property type="entry name" value="Histidine kinase-like ATPase, C-terminal domain"/>
    <property type="match status" value="1"/>
</dbReference>
<evidence type="ECO:0000256" key="20">
    <source>
        <dbReference type="ARBA" id="ARBA00032477"/>
    </source>
</evidence>
<keyword evidence="14" id="KW-0067">ATP-binding</keyword>
<proteinExistence type="predicted"/>
<feature type="transmembrane region" description="Helical" evidence="21">
    <location>
        <begin position="17"/>
        <end position="40"/>
    </location>
</feature>
<feature type="domain" description="Histidine kinase" evidence="22">
    <location>
        <begin position="274"/>
        <end position="494"/>
    </location>
</feature>
<dbReference type="PANTHER" id="PTHR45436:SF4">
    <property type="entry name" value="SENSOR PROTEIN PHOQ"/>
    <property type="match status" value="1"/>
</dbReference>
<evidence type="ECO:0000256" key="16">
    <source>
        <dbReference type="ARBA" id="ARBA00022912"/>
    </source>
</evidence>
<evidence type="ECO:0000256" key="1">
    <source>
        <dbReference type="ARBA" id="ARBA00000085"/>
    </source>
</evidence>
<feature type="transmembrane region" description="Helical" evidence="21">
    <location>
        <begin position="194"/>
        <end position="216"/>
    </location>
</feature>
<dbReference type="SUPFAM" id="SSF55874">
    <property type="entry name" value="ATPase domain of HSP90 chaperone/DNA topoisomerase II/histidine kinase"/>
    <property type="match status" value="1"/>
</dbReference>
<keyword evidence="6" id="KW-0997">Cell inner membrane</keyword>
<comment type="caution">
    <text evidence="24">The sequence shown here is derived from an EMBL/GenBank/DDBJ whole genome shotgun (WGS) entry which is preliminary data.</text>
</comment>
<evidence type="ECO:0000256" key="12">
    <source>
        <dbReference type="ARBA" id="ARBA00022777"/>
    </source>
</evidence>
<keyword evidence="19 21" id="KW-0472">Membrane</keyword>
<organism evidence="24 25">
    <name type="scientific">Salmonella enterica subsp. enterica serovar Alachua str. R6-377</name>
    <dbReference type="NCBI Taxonomy" id="913241"/>
    <lineage>
        <taxon>Bacteria</taxon>
        <taxon>Pseudomonadati</taxon>
        <taxon>Pseudomonadota</taxon>
        <taxon>Gammaproteobacteria</taxon>
        <taxon>Enterobacterales</taxon>
        <taxon>Enterobacteriaceae</taxon>
        <taxon>Salmonella</taxon>
    </lineage>
</organism>
<dbReference type="Pfam" id="PF02518">
    <property type="entry name" value="HATPase_c"/>
    <property type="match status" value="1"/>
</dbReference>
<dbReference type="PATRIC" id="fig|913241.3.peg.2139"/>
<dbReference type="Gene3D" id="1.10.287.130">
    <property type="match status" value="1"/>
</dbReference>
<name>G5LPZ6_SALET</name>
<feature type="domain" description="HAMP" evidence="23">
    <location>
        <begin position="215"/>
        <end position="266"/>
    </location>
</feature>
<dbReference type="SMART" id="SM00387">
    <property type="entry name" value="HATPase_c"/>
    <property type="match status" value="1"/>
</dbReference>
<evidence type="ECO:0000256" key="8">
    <source>
        <dbReference type="ARBA" id="ARBA00022679"/>
    </source>
</evidence>
<evidence type="ECO:0000256" key="10">
    <source>
        <dbReference type="ARBA" id="ARBA00022723"/>
    </source>
</evidence>
<evidence type="ECO:0000256" key="4">
    <source>
        <dbReference type="ARBA" id="ARBA00015834"/>
    </source>
</evidence>
<evidence type="ECO:0000259" key="22">
    <source>
        <dbReference type="PROSITE" id="PS50109"/>
    </source>
</evidence>
<dbReference type="GO" id="GO:0005886">
    <property type="term" value="C:plasma membrane"/>
    <property type="evidence" value="ECO:0007669"/>
    <property type="project" value="UniProtKB-SubCell"/>
</dbReference>
<dbReference type="Gene3D" id="3.30.450.140">
    <property type="match status" value="1"/>
</dbReference>
<dbReference type="SUPFAM" id="SSF47384">
    <property type="entry name" value="Homodimeric domain of signal transducing histidine kinase"/>
    <property type="match status" value="1"/>
</dbReference>
<dbReference type="FunFam" id="3.30.450.140:FF:000001">
    <property type="entry name" value="Virulence sensor histidine kinase PhoQ"/>
    <property type="match status" value="1"/>
</dbReference>
<evidence type="ECO:0000256" key="17">
    <source>
        <dbReference type="ARBA" id="ARBA00022989"/>
    </source>
</evidence>
<evidence type="ECO:0000256" key="9">
    <source>
        <dbReference type="ARBA" id="ARBA00022692"/>
    </source>
</evidence>
<dbReference type="EC" id="2.7.13.3" evidence="3"/>
<evidence type="ECO:0000256" key="6">
    <source>
        <dbReference type="ARBA" id="ARBA00022519"/>
    </source>
</evidence>
<keyword evidence="13" id="KW-0378">Hydrolase</keyword>
<dbReference type="InterPro" id="IPR038429">
    <property type="entry name" value="PhoQ_Sensor_sf"/>
</dbReference>
<evidence type="ECO:0000256" key="3">
    <source>
        <dbReference type="ARBA" id="ARBA00012438"/>
    </source>
</evidence>
<sequence length="500" mass="56983">MNKFARHFLPLSLRVRFLLATAGVVLVLSLAYGIVALVGYSVSFDKTTFRLLRGESNLFYTLAKWENNKISVELPENLDMQSPTMTLIYDETGKLLWTQRNIPWLIKSIQPEWLKTNGFHEIETNVDATSTLLSEDHSAQEKLKEVREDDDDAEMTHSVAVNIYPATARMPQLTIVVVDTIPIELKRSYMVWSWFVYVLAANLLLVIPLLWIAAWWSLRPIEALAREVRELEDHHREMLNPETTRELTSLVRNLNQLLKSERERYNKYRTTLTDLTHSLKTPLAVLQSTLRSLRNEKMSVSKAEPVMLEQISRISQQIGYYLHRASMRGSGVLLSRELHPVAPLLDNLISALNKVYQRKGVNISMDISPEISFVGEQNDFVEVMGNVLDNACKYCLEFVEISARQTDDHLHIFVEDDGPGIPHSKRSLVFDRGQRADTLRPGQGVGLAVAREARDYGTIRRAAREITEQYAGQIIASDSLLGGARMEVVFGRQHPTQKEE</sequence>
<dbReference type="AlphaFoldDB" id="G5LPZ6"/>
<dbReference type="PROSITE" id="PS50885">
    <property type="entry name" value="HAMP"/>
    <property type="match status" value="1"/>
</dbReference>
<evidence type="ECO:0000256" key="13">
    <source>
        <dbReference type="ARBA" id="ARBA00022801"/>
    </source>
</evidence>
<keyword evidence="7" id="KW-0597">Phosphoprotein</keyword>
<dbReference type="InterPro" id="IPR058619">
    <property type="entry name" value="PhoQ/CarS-like_HATPase"/>
</dbReference>
<dbReference type="FunFam" id="1.10.287.130:FF:000013">
    <property type="entry name" value="Sensor histidine kinase PhoQ"/>
    <property type="match status" value="1"/>
</dbReference>
<keyword evidence="8" id="KW-0808">Transferase</keyword>
<keyword evidence="10" id="KW-0479">Metal-binding</keyword>
<keyword evidence="16" id="KW-0904">Protein phosphatase</keyword>
<dbReference type="Proteomes" id="UP000004642">
    <property type="component" value="Unassembled WGS sequence"/>
</dbReference>
<keyword evidence="17 21" id="KW-1133">Transmembrane helix</keyword>
<keyword evidence="11" id="KW-0547">Nucleotide-binding</keyword>
<keyword evidence="12" id="KW-0418">Kinase</keyword>
<dbReference type="InterPro" id="IPR003660">
    <property type="entry name" value="HAMP_dom"/>
</dbReference>
<evidence type="ECO:0000256" key="21">
    <source>
        <dbReference type="SAM" id="Phobius"/>
    </source>
</evidence>
<dbReference type="NCBIfam" id="NF008077">
    <property type="entry name" value="PRK10815.1"/>
    <property type="match status" value="1"/>
</dbReference>